<dbReference type="GO" id="GO:0003677">
    <property type="term" value="F:DNA binding"/>
    <property type="evidence" value="ECO:0007669"/>
    <property type="project" value="InterPro"/>
</dbReference>
<dbReference type="NCBIfam" id="NF004347">
    <property type="entry name" value="PRK05728.1-4"/>
    <property type="match status" value="1"/>
</dbReference>
<evidence type="ECO:0000313" key="2">
    <source>
        <dbReference type="Proteomes" id="UP000264719"/>
    </source>
</evidence>
<reference evidence="1 2" key="1">
    <citation type="journal article" date="2018" name="Nat. Biotechnol.">
        <title>A standardized bacterial taxonomy based on genome phylogeny substantially revises the tree of life.</title>
        <authorList>
            <person name="Parks D.H."/>
            <person name="Chuvochina M."/>
            <person name="Waite D.W."/>
            <person name="Rinke C."/>
            <person name="Skarshewski A."/>
            <person name="Chaumeil P.A."/>
            <person name="Hugenholtz P."/>
        </authorList>
    </citation>
    <scope>NUCLEOTIDE SEQUENCE [LARGE SCALE GENOMIC DNA]</scope>
    <source>
        <strain evidence="1">UBA9169</strain>
    </source>
</reference>
<dbReference type="Pfam" id="PF04364">
    <property type="entry name" value="DNA_pol3_chi"/>
    <property type="match status" value="1"/>
</dbReference>
<dbReference type="InterPro" id="IPR007459">
    <property type="entry name" value="DNA_pol3_chi"/>
</dbReference>
<comment type="caution">
    <text evidence="1">The sequence shown here is derived from an EMBL/GenBank/DDBJ whole genome shotgun (WGS) entry which is preliminary data.</text>
</comment>
<protein>
    <submittedName>
        <fullName evidence="1">DNA polymerase III subunit chi</fullName>
    </submittedName>
</protein>
<dbReference type="AlphaFoldDB" id="A0A348WFR7"/>
<dbReference type="Gene3D" id="3.40.50.10110">
    <property type="entry name" value="DNA polymerase III subunit chi"/>
    <property type="match status" value="1"/>
</dbReference>
<proteinExistence type="predicted"/>
<organism evidence="1 2">
    <name type="scientific">Roseovarius nubinhibens</name>
    <dbReference type="NCBI Taxonomy" id="314263"/>
    <lineage>
        <taxon>Bacteria</taxon>
        <taxon>Pseudomonadati</taxon>
        <taxon>Pseudomonadota</taxon>
        <taxon>Alphaproteobacteria</taxon>
        <taxon>Rhodobacterales</taxon>
        <taxon>Roseobacteraceae</taxon>
        <taxon>Roseovarius</taxon>
    </lineage>
</organism>
<gene>
    <name evidence="1" type="ORF">DCS45_16110</name>
</gene>
<name>A0A348WFR7_9RHOB</name>
<dbReference type="PANTHER" id="PTHR38767:SF1">
    <property type="entry name" value="DNA POLYMERASE III SUBUNIT CHI"/>
    <property type="match status" value="1"/>
</dbReference>
<dbReference type="GO" id="GO:0032298">
    <property type="term" value="P:positive regulation of DNA-templated DNA replication initiation"/>
    <property type="evidence" value="ECO:0007669"/>
    <property type="project" value="TreeGrafter"/>
</dbReference>
<dbReference type="PANTHER" id="PTHR38767">
    <property type="entry name" value="DNA POLYMERASE III SUBUNIT CHI"/>
    <property type="match status" value="1"/>
</dbReference>
<dbReference type="GO" id="GO:0006260">
    <property type="term" value="P:DNA replication"/>
    <property type="evidence" value="ECO:0007669"/>
    <property type="project" value="InterPro"/>
</dbReference>
<sequence length="151" mass="16552">MGAAYFYHLTRQPLEATLPMLLTKAMGAGWRVAVRGVEPGRMDWLDQKLWQGGESFLPHGLAGGAHDALQPVLLTTAMEAANDPQCLMAVDGAEVSAEEVQRLERVCVLFDGNDMAALDRARGQWKALTEAGCSAQYWSEESGSWEKKAER</sequence>
<dbReference type="InterPro" id="IPR036768">
    <property type="entry name" value="PolIII_chi_sf"/>
</dbReference>
<dbReference type="RefSeq" id="WP_339852931.1">
    <property type="nucleotide sequence ID" value="NZ_CAXAXR010000004.1"/>
</dbReference>
<dbReference type="EMBL" id="DMVW01000155">
    <property type="protein sequence ID" value="HAR53379.1"/>
    <property type="molecule type" value="Genomic_DNA"/>
</dbReference>
<dbReference type="Proteomes" id="UP000264719">
    <property type="component" value="Unassembled WGS sequence"/>
</dbReference>
<dbReference type="SUPFAM" id="SSF102400">
    <property type="entry name" value="DNA polymerase III chi subunit"/>
    <property type="match status" value="1"/>
</dbReference>
<evidence type="ECO:0000313" key="1">
    <source>
        <dbReference type="EMBL" id="HAR53379.1"/>
    </source>
</evidence>
<dbReference type="GO" id="GO:0003887">
    <property type="term" value="F:DNA-directed DNA polymerase activity"/>
    <property type="evidence" value="ECO:0007669"/>
    <property type="project" value="InterPro"/>
</dbReference>
<accession>A0A348WFR7</accession>